<accession>A0A9D9HK20</accession>
<dbReference type="EMBL" id="JADIMK010000019">
    <property type="protein sequence ID" value="MBO8455257.1"/>
    <property type="molecule type" value="Genomic_DNA"/>
</dbReference>
<sequence length="208" mass="23962">MKDLLYNYYGKAFGSNLRHDVKYENCSESYFEIKDRDINIACNKGEGVSAFLNPSCKSIVIIDFENFVNQWRGNAGKGKKCDFILYDEDEYIILNELTYCKPEYLDQHTNDGQISLGKRSIALKQIQSTIDKLHNVNEIKTYIDKTPKKIGLFSYKINECSELNETISKSNVKFNSIKAIFSNISSESGLTDGFVFEQRVYPIPFEFE</sequence>
<organism evidence="1 2">
    <name type="scientific">Candidatus Cryptobacteroides intestinigallinarum</name>
    <dbReference type="NCBI Taxonomy" id="2840767"/>
    <lineage>
        <taxon>Bacteria</taxon>
        <taxon>Pseudomonadati</taxon>
        <taxon>Bacteroidota</taxon>
        <taxon>Bacteroidia</taxon>
        <taxon>Bacteroidales</taxon>
        <taxon>Candidatus Cryptobacteroides</taxon>
    </lineage>
</organism>
<reference evidence="1" key="2">
    <citation type="journal article" date="2021" name="PeerJ">
        <title>Extensive microbial diversity within the chicken gut microbiome revealed by metagenomics and culture.</title>
        <authorList>
            <person name="Gilroy R."/>
            <person name="Ravi A."/>
            <person name="Getino M."/>
            <person name="Pursley I."/>
            <person name="Horton D.L."/>
            <person name="Alikhan N.F."/>
            <person name="Baker D."/>
            <person name="Gharbi K."/>
            <person name="Hall N."/>
            <person name="Watson M."/>
            <person name="Adriaenssens E.M."/>
            <person name="Foster-Nyarko E."/>
            <person name="Jarju S."/>
            <person name="Secka A."/>
            <person name="Antonio M."/>
            <person name="Oren A."/>
            <person name="Chaudhuri R.R."/>
            <person name="La Ragione R."/>
            <person name="Hildebrand F."/>
            <person name="Pallen M.J."/>
        </authorList>
    </citation>
    <scope>NUCLEOTIDE SEQUENCE</scope>
    <source>
        <strain evidence="1">B1-3475</strain>
    </source>
</reference>
<protein>
    <submittedName>
        <fullName evidence="1">Uncharacterized protein</fullName>
    </submittedName>
</protein>
<name>A0A9D9HK20_9BACT</name>
<comment type="caution">
    <text evidence="1">The sequence shown here is derived from an EMBL/GenBank/DDBJ whole genome shotgun (WGS) entry which is preliminary data.</text>
</comment>
<dbReference type="AlphaFoldDB" id="A0A9D9HK20"/>
<gene>
    <name evidence="1" type="ORF">IAC08_02490</name>
</gene>
<evidence type="ECO:0000313" key="1">
    <source>
        <dbReference type="EMBL" id="MBO8455257.1"/>
    </source>
</evidence>
<proteinExistence type="predicted"/>
<evidence type="ECO:0000313" key="2">
    <source>
        <dbReference type="Proteomes" id="UP000823617"/>
    </source>
</evidence>
<dbReference type="Proteomes" id="UP000823617">
    <property type="component" value="Unassembled WGS sequence"/>
</dbReference>
<reference evidence="1" key="1">
    <citation type="submission" date="2020-10" db="EMBL/GenBank/DDBJ databases">
        <authorList>
            <person name="Gilroy R."/>
        </authorList>
    </citation>
    <scope>NUCLEOTIDE SEQUENCE</scope>
    <source>
        <strain evidence="1">B1-3475</strain>
    </source>
</reference>